<proteinExistence type="predicted"/>
<accession>A0AAD2DFE5</accession>
<name>A0AAD2DFE5_9CLOT</name>
<comment type="caution">
    <text evidence="1">The sequence shown here is derived from an EMBL/GenBank/DDBJ whole genome shotgun (WGS) entry which is preliminary data.</text>
</comment>
<dbReference type="EMBL" id="CAMTCP010000270">
    <property type="protein sequence ID" value="CAI3674518.1"/>
    <property type="molecule type" value="Genomic_DNA"/>
</dbReference>
<protein>
    <submittedName>
        <fullName evidence="1">Uncharacterized protein</fullName>
    </submittedName>
</protein>
<organism evidence="1 2">
    <name type="scientific">Clostridium neonatale</name>
    <dbReference type="NCBI Taxonomy" id="137838"/>
    <lineage>
        <taxon>Bacteria</taxon>
        <taxon>Bacillati</taxon>
        <taxon>Bacillota</taxon>
        <taxon>Clostridia</taxon>
        <taxon>Eubacteriales</taxon>
        <taxon>Clostridiaceae</taxon>
        <taxon>Clostridium</taxon>
    </lineage>
</organism>
<evidence type="ECO:0000313" key="1">
    <source>
        <dbReference type="EMBL" id="CAI3674518.1"/>
    </source>
</evidence>
<gene>
    <name evidence="1" type="ORF">CNEO2_60094</name>
</gene>
<sequence length="159" mass="18706">MSEILSIIKDNKNKSSIKVNINCNLNRKDDFGMRIVLILLDDVMKNENNENNFNKRKEFIEKLESVVNCIRFELMDFKDIFKENKDNLDIVMTFKSSTKLDDEFENLIKKYLEYKKCDYFNVSIVNLESRGEANGSNVVTNSIISNLKNNYSFINFDEK</sequence>
<reference evidence="1" key="1">
    <citation type="submission" date="2022-10" db="EMBL/GenBank/DDBJ databases">
        <authorList>
            <person name="Aires J."/>
            <person name="Mesa V."/>
        </authorList>
    </citation>
    <scope>NUCLEOTIDE SEQUENCE</scope>
    <source>
        <strain evidence="1">Clostridium neonatale JD116</strain>
    </source>
</reference>
<dbReference type="Proteomes" id="UP001189143">
    <property type="component" value="Unassembled WGS sequence"/>
</dbReference>
<dbReference type="RefSeq" id="WP_317049907.1">
    <property type="nucleotide sequence ID" value="NZ_CAMRXE010000278.1"/>
</dbReference>
<evidence type="ECO:0000313" key="2">
    <source>
        <dbReference type="Proteomes" id="UP001189143"/>
    </source>
</evidence>
<dbReference type="AlphaFoldDB" id="A0AAD2DFE5"/>